<keyword evidence="4" id="KW-1185">Reference proteome</keyword>
<accession>A0A0E9N8A8</accession>
<sequence length="348" mass="38613">MSWRNVAARKPQEPISSTFFAASLDAESKSRSAAGEPRTKENSAPETNSFVNTRWSPCHHREQRDSSAGERVHVHASSTPKPLARTSSLHDWPETRRGVSMIRIIAPTETLVMYRRSSTPQANEIKPHLSRVLHMMLHRIEVDTLPAHQPKVRAMSNIPEQASTAAMPCSPVPSYDSEEALPSVPLPAYCPDKLPTYTYAERTEILSQKAEYQGGLDLPKQSRTLSQKLFMLGFLLPGPIWLVAAYLFLLHPYIAASIGPYKLQPAPLLPYSFRGSFASSINSVLKGLDKDVEVARKKEEKRWGRYSLWAFTVVTVVVCSAVIVGQQTGWAFGLTQGSSGHVRPVIVV</sequence>
<protein>
    <submittedName>
        <fullName evidence="3">Uncharacterized protein</fullName>
    </submittedName>
</protein>
<gene>
    <name evidence="3" type="ORF">G7K_0176-t1</name>
</gene>
<reference evidence="3 4" key="3">
    <citation type="journal article" date="2015" name="Genome Announc.">
        <title>Draft Genome Sequence of the Archiascomycetous Yeast Saitoella complicata.</title>
        <authorList>
            <person name="Yamauchi K."/>
            <person name="Kondo S."/>
            <person name="Hamamoto M."/>
            <person name="Takahashi Y."/>
            <person name="Ogura Y."/>
            <person name="Hayashi T."/>
            <person name="Nishida H."/>
        </authorList>
    </citation>
    <scope>NUCLEOTIDE SEQUENCE [LARGE SCALE GENOMIC DNA]</scope>
    <source>
        <strain evidence="3 4">NRRL Y-17804</strain>
    </source>
</reference>
<reference evidence="3 4" key="1">
    <citation type="journal article" date="2011" name="J. Gen. Appl. Microbiol.">
        <title>Draft genome sequencing of the enigmatic yeast Saitoella complicata.</title>
        <authorList>
            <person name="Nishida H."/>
            <person name="Hamamoto M."/>
            <person name="Sugiyama J."/>
        </authorList>
    </citation>
    <scope>NUCLEOTIDE SEQUENCE [LARGE SCALE GENOMIC DNA]</scope>
    <source>
        <strain evidence="3 4">NRRL Y-17804</strain>
    </source>
</reference>
<keyword evidence="2" id="KW-0472">Membrane</keyword>
<feature type="transmembrane region" description="Helical" evidence="2">
    <location>
        <begin position="268"/>
        <end position="285"/>
    </location>
</feature>
<dbReference type="EMBL" id="BACD03000001">
    <property type="protein sequence ID" value="GAO45931.1"/>
    <property type="molecule type" value="Genomic_DNA"/>
</dbReference>
<feature type="transmembrane region" description="Helical" evidence="2">
    <location>
        <begin position="306"/>
        <end position="325"/>
    </location>
</feature>
<evidence type="ECO:0000313" key="4">
    <source>
        <dbReference type="Proteomes" id="UP000033140"/>
    </source>
</evidence>
<evidence type="ECO:0000256" key="2">
    <source>
        <dbReference type="SAM" id="Phobius"/>
    </source>
</evidence>
<keyword evidence="2" id="KW-1133">Transmembrane helix</keyword>
<feature type="compositionally biased region" description="Polar residues" evidence="1">
    <location>
        <begin position="44"/>
        <end position="55"/>
    </location>
</feature>
<proteinExistence type="predicted"/>
<organism evidence="3 4">
    <name type="scientific">Saitoella complicata (strain BCRC 22490 / CBS 7301 / JCM 7358 / NBRC 10748 / NRRL Y-17804)</name>
    <dbReference type="NCBI Taxonomy" id="698492"/>
    <lineage>
        <taxon>Eukaryota</taxon>
        <taxon>Fungi</taxon>
        <taxon>Dikarya</taxon>
        <taxon>Ascomycota</taxon>
        <taxon>Taphrinomycotina</taxon>
        <taxon>Taphrinomycotina incertae sedis</taxon>
        <taxon>Saitoella</taxon>
    </lineage>
</organism>
<dbReference type="Proteomes" id="UP000033140">
    <property type="component" value="Unassembled WGS sequence"/>
</dbReference>
<evidence type="ECO:0000256" key="1">
    <source>
        <dbReference type="SAM" id="MobiDB-lite"/>
    </source>
</evidence>
<dbReference type="AlphaFoldDB" id="A0A0E9N8A8"/>
<name>A0A0E9N8A8_SAICN</name>
<evidence type="ECO:0000313" key="3">
    <source>
        <dbReference type="EMBL" id="GAO45931.1"/>
    </source>
</evidence>
<keyword evidence="2" id="KW-0812">Transmembrane</keyword>
<feature type="region of interest" description="Disordered" evidence="1">
    <location>
        <begin position="1"/>
        <end position="91"/>
    </location>
</feature>
<comment type="caution">
    <text evidence="3">The sequence shown here is derived from an EMBL/GenBank/DDBJ whole genome shotgun (WGS) entry which is preliminary data.</text>
</comment>
<feature type="transmembrane region" description="Helical" evidence="2">
    <location>
        <begin position="229"/>
        <end position="248"/>
    </location>
</feature>
<feature type="compositionally biased region" description="Basic and acidic residues" evidence="1">
    <location>
        <begin position="59"/>
        <end position="73"/>
    </location>
</feature>
<feature type="compositionally biased region" description="Polar residues" evidence="1">
    <location>
        <begin position="76"/>
        <end position="89"/>
    </location>
</feature>
<reference evidence="3 4" key="2">
    <citation type="journal article" date="2014" name="J. Gen. Appl. Microbiol.">
        <title>The early diverging ascomycetous budding yeast Saitoella complicata has three histone deacetylases belonging to the Clr6, Hos2, and Rpd3 lineages.</title>
        <authorList>
            <person name="Nishida H."/>
            <person name="Matsumoto T."/>
            <person name="Kondo S."/>
            <person name="Hamamoto M."/>
            <person name="Yoshikawa H."/>
        </authorList>
    </citation>
    <scope>NUCLEOTIDE SEQUENCE [LARGE SCALE GENOMIC DNA]</scope>
    <source>
        <strain evidence="3 4">NRRL Y-17804</strain>
    </source>
</reference>